<evidence type="ECO:0000259" key="1">
    <source>
        <dbReference type="SMART" id="SM00954"/>
    </source>
</evidence>
<dbReference type="AlphaFoldDB" id="A0A916NWS4"/>
<dbReference type="Pfam" id="PF04607">
    <property type="entry name" value="RelA_SpoT"/>
    <property type="match status" value="1"/>
</dbReference>
<name>A0A916NWS4_9MICO</name>
<dbReference type="CDD" id="cd05399">
    <property type="entry name" value="NT_Rel-Spo_like"/>
    <property type="match status" value="1"/>
</dbReference>
<dbReference type="InterPro" id="IPR052366">
    <property type="entry name" value="GTP_Pyrophosphokinase"/>
</dbReference>
<feature type="domain" description="RelA/SpoT" evidence="1">
    <location>
        <begin position="72"/>
        <end position="191"/>
    </location>
</feature>
<dbReference type="Proteomes" id="UP000693892">
    <property type="component" value="Unassembled WGS sequence"/>
</dbReference>
<dbReference type="EMBL" id="CAJVAP010000032">
    <property type="protein sequence ID" value="CAG7619210.1"/>
    <property type="molecule type" value="Genomic_DNA"/>
</dbReference>
<comment type="caution">
    <text evidence="2">The sequence shown here is derived from an EMBL/GenBank/DDBJ whole genome shotgun (WGS) entry which is preliminary data.</text>
</comment>
<gene>
    <name evidence="2" type="ORF">LEUCIP111803_02274</name>
</gene>
<dbReference type="PANTHER" id="PTHR47837">
    <property type="entry name" value="GTP PYROPHOSPHOKINASE YJBM"/>
    <property type="match status" value="1"/>
</dbReference>
<organism evidence="2 3">
    <name type="scientific">Leucobacter soli</name>
    <dbReference type="NCBI Taxonomy" id="2812850"/>
    <lineage>
        <taxon>Bacteria</taxon>
        <taxon>Bacillati</taxon>
        <taxon>Actinomycetota</taxon>
        <taxon>Actinomycetes</taxon>
        <taxon>Micrococcales</taxon>
        <taxon>Microbacteriaceae</taxon>
        <taxon>Leucobacter</taxon>
    </lineage>
</organism>
<dbReference type="RefSeq" id="WP_218116200.1">
    <property type="nucleotide sequence ID" value="NZ_CAJVAP010000032.1"/>
</dbReference>
<protein>
    <recommendedName>
        <fullName evidence="1">RelA/SpoT domain-containing protein</fullName>
    </recommendedName>
</protein>
<keyword evidence="3" id="KW-1185">Reference proteome</keyword>
<accession>A0A916NWS4</accession>
<evidence type="ECO:0000313" key="3">
    <source>
        <dbReference type="Proteomes" id="UP000693892"/>
    </source>
</evidence>
<reference evidence="2" key="1">
    <citation type="submission" date="2021-06" db="EMBL/GenBank/DDBJ databases">
        <authorList>
            <person name="Criscuolo A."/>
        </authorList>
    </citation>
    <scope>NUCLEOTIDE SEQUENCE</scope>
    <source>
        <strain evidence="2">CIP111803</strain>
    </source>
</reference>
<dbReference type="PANTHER" id="PTHR47837:SF1">
    <property type="entry name" value="GTP PYROPHOSPHOKINASE YJBM"/>
    <property type="match status" value="1"/>
</dbReference>
<dbReference type="SMART" id="SM00954">
    <property type="entry name" value="RelA_SpoT"/>
    <property type="match status" value="1"/>
</dbReference>
<dbReference type="InterPro" id="IPR007685">
    <property type="entry name" value="RelA_SpoT"/>
</dbReference>
<proteinExistence type="predicted"/>
<dbReference type="GO" id="GO:0015969">
    <property type="term" value="P:guanosine tetraphosphate metabolic process"/>
    <property type="evidence" value="ECO:0007669"/>
    <property type="project" value="InterPro"/>
</dbReference>
<evidence type="ECO:0000313" key="2">
    <source>
        <dbReference type="EMBL" id="CAG7619210.1"/>
    </source>
</evidence>
<sequence length="337" mass="38251">MAFKSTKPEYSKKRVQKAGLTALDRTASFTEQAEAIQVLNNWRAAHAVPLRWIAQNVRNAAHKVNQKSIVARRLKRMRSVLHKLERYPKMNAARIQDYGGVRAIMSSVSEVNEVAKRLRTSRQRHALVRETNYIETPDTDGYRGIHLIFAFESSNYPHHSGLAVEAQIRTEIQHAWATAVETMGYVTRQPLKSDMGDPEILEFFRELSSEFALFEDSPLVPGTIPNREERIARIRELESKHSVESRLSVYAVINAGRERYMAGAAYALLAIEGDTLRITRFLSLEKAEAAYAEAEKDQSVDVVLVSADDMESLEKAYPNYFADTEMFRGLLDEVLSD</sequence>